<reference evidence="3" key="2">
    <citation type="journal article" date="2023" name="Plants (Basel)">
        <title>Annotation of the Turnera subulata (Passifloraceae) Draft Genome Reveals the S-Locus Evolved after the Divergence of Turneroideae from Passifloroideae in a Stepwise Manner.</title>
        <authorList>
            <person name="Henning P.M."/>
            <person name="Roalson E.H."/>
            <person name="Mir W."/>
            <person name="McCubbin A.G."/>
            <person name="Shore J.S."/>
        </authorList>
    </citation>
    <scope>NUCLEOTIDE SEQUENCE</scope>
    <source>
        <strain evidence="3">F60SS</strain>
    </source>
</reference>
<dbReference type="PANTHER" id="PTHR46741:SF4">
    <property type="entry name" value="FINGER FYVE DOMAIN PROTEIN, PUTATIVE (DUF1666)-RELATED"/>
    <property type="match status" value="1"/>
</dbReference>
<feature type="region of interest" description="Disordered" evidence="1">
    <location>
        <begin position="359"/>
        <end position="400"/>
    </location>
</feature>
<evidence type="ECO:0000313" key="4">
    <source>
        <dbReference type="Proteomes" id="UP001141552"/>
    </source>
</evidence>
<dbReference type="Proteomes" id="UP001141552">
    <property type="component" value="Unassembled WGS sequence"/>
</dbReference>
<sequence length="791" mass="91484">MVNLFMLGNMSRVVSSIFVFVYSSLFYVLGSIFRQILRFRLRKNFEKRETDNHQIDSGWSGEAETDKINGERENSVVKETAGSSVSTRKYEFLSGKGISGYVEEPKTFSFTLHEAVHDSHGDDKINPTPILDPGGYIGDDNFHEDELEAEDVVADEAEDFVESVAFVDHPQQETLIEDKSSDEEEIAFDAGLSKDEGFGKTELDGKAFIEEKAEDSVPSLDNVEEMDEDEHEILVKEKISEEGKWDALEDSFEGKHCAFDQVQFVSRCYSFPCDTKEESVYSNIGFCASNYHIHSSDSVNEFWADRISTESCVVIDEEKEEENKTYSQQPEAVIGREQFNELDDDYIELELQKHNSNLMEEEKHEQQDSSHEEAESRTDFSENNEETGSPEKKCFSNSDDQDDLDFTYEHEDIVEQLKMELKLARTGGLPTILEESEPETLETPKIVPELKPLKIDEKFEHKDLVDEIQKVYRSYLDKMRKLDILNFQTMHAVGLLQLKDTVELQIGRKSSRLGKKNSLYQNFWSCKQGIAVVEPATKIVADMHKDFELVYVGQLCLSWEILHWQFQKLHELQKYDPQELRQYNLVAGEFQLFQVLLYRFMENELFQGPRVQNYAKNRCVFRNLLQVPVVKDDSSKNKGKGDVEDAITTRMLSNIIEESMRVFWEFLHADKEENNLILQGHQQPHSIPRDSPDAELLSEIRTNVHKKEKKLKDILRSGNCIVKRFQKQHDNDQVPEESLLVAQVELKLVSRVLNMRKLTADQLIWCHEKLDRITICNRKVVVEPSFLLFPC</sequence>
<dbReference type="OrthoDB" id="772197at2759"/>
<keyword evidence="2" id="KW-0812">Transmembrane</keyword>
<protein>
    <recommendedName>
        <fullName evidence="5">Ribosomal protein L34Ae</fullName>
    </recommendedName>
</protein>
<reference evidence="3" key="1">
    <citation type="submission" date="2022-02" db="EMBL/GenBank/DDBJ databases">
        <authorList>
            <person name="Henning P.M."/>
            <person name="McCubbin A.G."/>
            <person name="Shore J.S."/>
        </authorList>
    </citation>
    <scope>NUCLEOTIDE SEQUENCE</scope>
    <source>
        <strain evidence="3">F60SS</strain>
        <tissue evidence="3">Leaves</tissue>
    </source>
</reference>
<keyword evidence="2" id="KW-1133">Transmembrane helix</keyword>
<dbReference type="PANTHER" id="PTHR46741">
    <property type="entry name" value="OS09G0413600 PROTEIN"/>
    <property type="match status" value="1"/>
</dbReference>
<dbReference type="InterPro" id="IPR012870">
    <property type="entry name" value="DUF1666"/>
</dbReference>
<accession>A0A9Q0FDY8</accession>
<evidence type="ECO:0008006" key="5">
    <source>
        <dbReference type="Google" id="ProtNLM"/>
    </source>
</evidence>
<feature type="transmembrane region" description="Helical" evidence="2">
    <location>
        <begin position="12"/>
        <end position="33"/>
    </location>
</feature>
<evidence type="ECO:0000313" key="3">
    <source>
        <dbReference type="EMBL" id="KAJ4829631.1"/>
    </source>
</evidence>
<proteinExistence type="predicted"/>
<keyword evidence="4" id="KW-1185">Reference proteome</keyword>
<evidence type="ECO:0000256" key="2">
    <source>
        <dbReference type="SAM" id="Phobius"/>
    </source>
</evidence>
<keyword evidence="2" id="KW-0472">Membrane</keyword>
<evidence type="ECO:0000256" key="1">
    <source>
        <dbReference type="SAM" id="MobiDB-lite"/>
    </source>
</evidence>
<name>A0A9Q0FDY8_9ROSI</name>
<dbReference type="EMBL" id="JAKUCV010005841">
    <property type="protein sequence ID" value="KAJ4829631.1"/>
    <property type="molecule type" value="Genomic_DNA"/>
</dbReference>
<dbReference type="AlphaFoldDB" id="A0A9Q0FDY8"/>
<comment type="caution">
    <text evidence="3">The sequence shown here is derived from an EMBL/GenBank/DDBJ whole genome shotgun (WGS) entry which is preliminary data.</text>
</comment>
<gene>
    <name evidence="3" type="ORF">Tsubulata_029305</name>
</gene>
<organism evidence="3 4">
    <name type="scientific">Turnera subulata</name>
    <dbReference type="NCBI Taxonomy" id="218843"/>
    <lineage>
        <taxon>Eukaryota</taxon>
        <taxon>Viridiplantae</taxon>
        <taxon>Streptophyta</taxon>
        <taxon>Embryophyta</taxon>
        <taxon>Tracheophyta</taxon>
        <taxon>Spermatophyta</taxon>
        <taxon>Magnoliopsida</taxon>
        <taxon>eudicotyledons</taxon>
        <taxon>Gunneridae</taxon>
        <taxon>Pentapetalae</taxon>
        <taxon>rosids</taxon>
        <taxon>fabids</taxon>
        <taxon>Malpighiales</taxon>
        <taxon>Passifloraceae</taxon>
        <taxon>Turnera</taxon>
    </lineage>
</organism>
<dbReference type="Pfam" id="PF07891">
    <property type="entry name" value="DUF1666"/>
    <property type="match status" value="1"/>
</dbReference>
<feature type="compositionally biased region" description="Basic and acidic residues" evidence="1">
    <location>
        <begin position="360"/>
        <end position="380"/>
    </location>
</feature>